<dbReference type="AlphaFoldDB" id="A0AAV7QFQ8"/>
<evidence type="ECO:0000313" key="2">
    <source>
        <dbReference type="Proteomes" id="UP001066276"/>
    </source>
</evidence>
<gene>
    <name evidence="1" type="ORF">NDU88_003458</name>
</gene>
<accession>A0AAV7QFQ8</accession>
<comment type="caution">
    <text evidence="1">The sequence shown here is derived from an EMBL/GenBank/DDBJ whole genome shotgun (WGS) entry which is preliminary data.</text>
</comment>
<organism evidence="1 2">
    <name type="scientific">Pleurodeles waltl</name>
    <name type="common">Iberian ribbed newt</name>
    <dbReference type="NCBI Taxonomy" id="8319"/>
    <lineage>
        <taxon>Eukaryota</taxon>
        <taxon>Metazoa</taxon>
        <taxon>Chordata</taxon>
        <taxon>Craniata</taxon>
        <taxon>Vertebrata</taxon>
        <taxon>Euteleostomi</taxon>
        <taxon>Amphibia</taxon>
        <taxon>Batrachia</taxon>
        <taxon>Caudata</taxon>
        <taxon>Salamandroidea</taxon>
        <taxon>Salamandridae</taxon>
        <taxon>Pleurodelinae</taxon>
        <taxon>Pleurodeles</taxon>
    </lineage>
</organism>
<evidence type="ECO:0000313" key="1">
    <source>
        <dbReference type="EMBL" id="KAJ1137045.1"/>
    </source>
</evidence>
<name>A0AAV7QFQ8_PLEWA</name>
<dbReference type="Proteomes" id="UP001066276">
    <property type="component" value="Chromosome 6"/>
</dbReference>
<dbReference type="EMBL" id="JANPWB010000010">
    <property type="protein sequence ID" value="KAJ1137045.1"/>
    <property type="molecule type" value="Genomic_DNA"/>
</dbReference>
<reference evidence="1" key="1">
    <citation type="journal article" date="2022" name="bioRxiv">
        <title>Sequencing and chromosome-scale assembly of the giantPleurodeles waltlgenome.</title>
        <authorList>
            <person name="Brown T."/>
            <person name="Elewa A."/>
            <person name="Iarovenko S."/>
            <person name="Subramanian E."/>
            <person name="Araus A.J."/>
            <person name="Petzold A."/>
            <person name="Susuki M."/>
            <person name="Suzuki K.-i.T."/>
            <person name="Hayashi T."/>
            <person name="Toyoda A."/>
            <person name="Oliveira C."/>
            <person name="Osipova E."/>
            <person name="Leigh N.D."/>
            <person name="Simon A."/>
            <person name="Yun M.H."/>
        </authorList>
    </citation>
    <scope>NUCLEOTIDE SEQUENCE</scope>
    <source>
        <strain evidence="1">20211129_DDA</strain>
        <tissue evidence="1">Liver</tissue>
    </source>
</reference>
<protein>
    <submittedName>
        <fullName evidence="1">Uncharacterized protein</fullName>
    </submittedName>
</protein>
<sequence length="141" mass="14957">MGEQRLCWSSSVVLLEPCGRCGCRWAWAQVPNQVPAPGGCDGGPPARQKVERRLALDGARRLEVCCESLDSGMLPSRWGAPSPVVLGQGAYVTFLAWRWLTVATGRLTCHDPGAGLVAWSRCGGGGLSPVHIVHPRGPSEG</sequence>
<keyword evidence="2" id="KW-1185">Reference proteome</keyword>
<proteinExistence type="predicted"/>